<gene>
    <name evidence="2" type="ORF">Ga0074812_14247</name>
</gene>
<organism evidence="2 3">
    <name type="scientific">Parafrankia irregularis</name>
    <dbReference type="NCBI Taxonomy" id="795642"/>
    <lineage>
        <taxon>Bacteria</taxon>
        <taxon>Bacillati</taxon>
        <taxon>Actinomycetota</taxon>
        <taxon>Actinomycetes</taxon>
        <taxon>Frankiales</taxon>
        <taxon>Frankiaceae</taxon>
        <taxon>Parafrankia</taxon>
    </lineage>
</organism>
<dbReference type="GO" id="GO:0009231">
    <property type="term" value="P:riboflavin biosynthetic process"/>
    <property type="evidence" value="ECO:0007669"/>
    <property type="project" value="InterPro"/>
</dbReference>
<dbReference type="InterPro" id="IPR050765">
    <property type="entry name" value="Riboflavin_Biosynth_HTPR"/>
</dbReference>
<name>A0A0S4QZC6_9ACTN</name>
<dbReference type="AlphaFoldDB" id="A0A0S4QZC6"/>
<evidence type="ECO:0000259" key="1">
    <source>
        <dbReference type="Pfam" id="PF01872"/>
    </source>
</evidence>
<dbReference type="InterPro" id="IPR002734">
    <property type="entry name" value="RibDG_C"/>
</dbReference>
<dbReference type="GO" id="GO:0008703">
    <property type="term" value="F:5-amino-6-(5-phosphoribosylamino)uracil reductase activity"/>
    <property type="evidence" value="ECO:0007669"/>
    <property type="project" value="InterPro"/>
</dbReference>
<dbReference type="PANTHER" id="PTHR38011:SF11">
    <property type="entry name" value="2,5-DIAMINO-6-RIBOSYLAMINO-4(3H)-PYRIMIDINONE 5'-PHOSPHATE REDUCTASE"/>
    <property type="match status" value="1"/>
</dbReference>
<evidence type="ECO:0000313" key="3">
    <source>
        <dbReference type="Proteomes" id="UP000198802"/>
    </source>
</evidence>
<dbReference type="Pfam" id="PF01872">
    <property type="entry name" value="RibD_C"/>
    <property type="match status" value="1"/>
</dbReference>
<dbReference type="InterPro" id="IPR024072">
    <property type="entry name" value="DHFR-like_dom_sf"/>
</dbReference>
<sequence length="193" mass="21230">MRELVYYVAVSLDGRIAAPDGDFSAFPTSGDHMDWIFREYADTLPAPALTALGLTADNSRFTTVLMGWETYDVGRRVGLIDPYPHLEQVVFTRRHANERVPANVRLVSSDPVAEVERLRRRDGGNIWLCGGGTLANALAEQIDRLVLKVNPVVLGAGISLFEGDCRPRPARLVASTAFDSGVVVNEYDLRRSA</sequence>
<accession>A0A0S4QZC6</accession>
<dbReference type="PANTHER" id="PTHR38011">
    <property type="entry name" value="DIHYDROFOLATE REDUCTASE FAMILY PROTEIN (AFU_ORTHOLOGUE AFUA_8G06820)"/>
    <property type="match status" value="1"/>
</dbReference>
<dbReference type="Proteomes" id="UP000198802">
    <property type="component" value="Unassembled WGS sequence"/>
</dbReference>
<reference evidence="3" key="1">
    <citation type="submission" date="2015-11" db="EMBL/GenBank/DDBJ databases">
        <authorList>
            <person name="Varghese N."/>
        </authorList>
    </citation>
    <scope>NUCLEOTIDE SEQUENCE [LARGE SCALE GENOMIC DNA]</scope>
    <source>
        <strain evidence="3">DSM 45899</strain>
    </source>
</reference>
<dbReference type="RefSeq" id="WP_091285699.1">
    <property type="nucleotide sequence ID" value="NZ_FAOZ01000042.1"/>
</dbReference>
<dbReference type="EMBL" id="FAOZ01000042">
    <property type="protein sequence ID" value="CUU60569.1"/>
    <property type="molecule type" value="Genomic_DNA"/>
</dbReference>
<keyword evidence="3" id="KW-1185">Reference proteome</keyword>
<dbReference type="SUPFAM" id="SSF53597">
    <property type="entry name" value="Dihydrofolate reductase-like"/>
    <property type="match status" value="1"/>
</dbReference>
<evidence type="ECO:0000313" key="2">
    <source>
        <dbReference type="EMBL" id="CUU60569.1"/>
    </source>
</evidence>
<proteinExistence type="predicted"/>
<feature type="domain" description="Bacterial bifunctional deaminase-reductase C-terminal" evidence="1">
    <location>
        <begin position="4"/>
        <end position="184"/>
    </location>
</feature>
<protein>
    <submittedName>
        <fullName evidence="2">Dihydrofolate reductase</fullName>
    </submittedName>
</protein>
<dbReference type="Gene3D" id="3.40.430.10">
    <property type="entry name" value="Dihydrofolate Reductase, subunit A"/>
    <property type="match status" value="1"/>
</dbReference>